<dbReference type="SUPFAM" id="SSF57625">
    <property type="entry name" value="Invertebrate chitin-binding proteins"/>
    <property type="match status" value="1"/>
</dbReference>
<feature type="domain" description="Chitin-binding type-2" evidence="2">
    <location>
        <begin position="176"/>
        <end position="236"/>
    </location>
</feature>
<evidence type="ECO:0000313" key="3">
    <source>
        <dbReference type="EMBL" id="SSX33808.1"/>
    </source>
</evidence>
<proteinExistence type="predicted"/>
<sequence>MKNEFAAFLLLAFVTSLIRNGYGQCNTCGINSNVSCISETQYHACYNGMPDFSKIYRCPADQVCTASKNGCKKEARYDPPACRICNSCNRLRRFTCKTISTYVPCCGSSDTPVSFWEISCPSGLICNPAGTRDEPCMQPVSWRDRPLCLKGEDQFYASLTTTALPPFSQTPSPAITAWCQRENLTGLFPNKIDPSCRTYVRCYLANGVIVGSSERCATGTLFNPTLKVCSAGYTCA</sequence>
<organism evidence="3">
    <name type="scientific">Culicoides sonorensis</name>
    <name type="common">Biting midge</name>
    <dbReference type="NCBI Taxonomy" id="179676"/>
    <lineage>
        <taxon>Eukaryota</taxon>
        <taxon>Metazoa</taxon>
        <taxon>Ecdysozoa</taxon>
        <taxon>Arthropoda</taxon>
        <taxon>Hexapoda</taxon>
        <taxon>Insecta</taxon>
        <taxon>Pterygota</taxon>
        <taxon>Neoptera</taxon>
        <taxon>Endopterygota</taxon>
        <taxon>Diptera</taxon>
        <taxon>Nematocera</taxon>
        <taxon>Chironomoidea</taxon>
        <taxon>Ceratopogonidae</taxon>
        <taxon>Ceratopogoninae</taxon>
        <taxon>Culicoides</taxon>
        <taxon>Monoculicoides</taxon>
    </lineage>
</organism>
<protein>
    <submittedName>
        <fullName evidence="3">CSON006966 protein</fullName>
    </submittedName>
</protein>
<dbReference type="PROSITE" id="PS50940">
    <property type="entry name" value="CHIT_BIND_II"/>
    <property type="match status" value="1"/>
</dbReference>
<dbReference type="AlphaFoldDB" id="A0A336N5M2"/>
<dbReference type="VEuPathDB" id="VectorBase:CSON006966"/>
<keyword evidence="1" id="KW-0732">Signal</keyword>
<dbReference type="InterPro" id="IPR002557">
    <property type="entry name" value="Chitin-bd_dom"/>
</dbReference>
<dbReference type="GO" id="GO:0008061">
    <property type="term" value="F:chitin binding"/>
    <property type="evidence" value="ECO:0007669"/>
    <property type="project" value="InterPro"/>
</dbReference>
<reference evidence="3" key="1">
    <citation type="submission" date="2018-07" db="EMBL/GenBank/DDBJ databases">
        <authorList>
            <person name="Quirk P.G."/>
            <person name="Krulwich T.A."/>
        </authorList>
    </citation>
    <scope>NUCLEOTIDE SEQUENCE</scope>
</reference>
<dbReference type="InterPro" id="IPR036508">
    <property type="entry name" value="Chitin-bd_dom_sf"/>
</dbReference>
<evidence type="ECO:0000259" key="2">
    <source>
        <dbReference type="PROSITE" id="PS50940"/>
    </source>
</evidence>
<dbReference type="GO" id="GO:0005576">
    <property type="term" value="C:extracellular region"/>
    <property type="evidence" value="ECO:0007669"/>
    <property type="project" value="InterPro"/>
</dbReference>
<evidence type="ECO:0000256" key="1">
    <source>
        <dbReference type="SAM" id="SignalP"/>
    </source>
</evidence>
<feature type="chain" id="PRO_5016313530" evidence="1">
    <location>
        <begin position="24"/>
        <end position="236"/>
    </location>
</feature>
<gene>
    <name evidence="3" type="primary">CSON006966</name>
</gene>
<dbReference type="OMA" id="CKKEARY"/>
<accession>A0A336N5M2</accession>
<dbReference type="EMBL" id="UFQT01002629">
    <property type="protein sequence ID" value="SSX33808.1"/>
    <property type="molecule type" value="Genomic_DNA"/>
</dbReference>
<feature type="signal peptide" evidence="1">
    <location>
        <begin position="1"/>
        <end position="23"/>
    </location>
</feature>
<name>A0A336N5M2_CULSO</name>